<feature type="non-terminal residue" evidence="1">
    <location>
        <position position="111"/>
    </location>
</feature>
<name>A0AAD6P851_9ROSI</name>
<protein>
    <submittedName>
        <fullName evidence="1">Uncharacterized protein</fullName>
    </submittedName>
</protein>
<dbReference type="Proteomes" id="UP001162972">
    <property type="component" value="Chromosome 17"/>
</dbReference>
<sequence length="111" mass="13035">MGFHFEKKSHNTKRISYYQIKLNSRSFKQNPVFYSDLQWYYLLLCCTSTDIGVDSHPYKRQKYCLELTIPPPPCFFYKCLDVGLSGFWSSVALPSDTPFTQALFCHDIDQK</sequence>
<dbReference type="EMBL" id="JAPFFJ010000008">
    <property type="protein sequence ID" value="KAJ6420627.1"/>
    <property type="molecule type" value="Genomic_DNA"/>
</dbReference>
<dbReference type="AlphaFoldDB" id="A0AAD6P851"/>
<comment type="caution">
    <text evidence="1">The sequence shown here is derived from an EMBL/GenBank/DDBJ whole genome shotgun (WGS) entry which is preliminary data.</text>
</comment>
<organism evidence="1 2">
    <name type="scientific">Salix udensis</name>
    <dbReference type="NCBI Taxonomy" id="889485"/>
    <lineage>
        <taxon>Eukaryota</taxon>
        <taxon>Viridiplantae</taxon>
        <taxon>Streptophyta</taxon>
        <taxon>Embryophyta</taxon>
        <taxon>Tracheophyta</taxon>
        <taxon>Spermatophyta</taxon>
        <taxon>Magnoliopsida</taxon>
        <taxon>eudicotyledons</taxon>
        <taxon>Gunneridae</taxon>
        <taxon>Pentapetalae</taxon>
        <taxon>rosids</taxon>
        <taxon>fabids</taxon>
        <taxon>Malpighiales</taxon>
        <taxon>Salicaceae</taxon>
        <taxon>Saliceae</taxon>
        <taxon>Salix</taxon>
    </lineage>
</organism>
<evidence type="ECO:0000313" key="2">
    <source>
        <dbReference type="Proteomes" id="UP001162972"/>
    </source>
</evidence>
<reference evidence="1 2" key="1">
    <citation type="journal article" date="2023" name="Int. J. Mol. Sci.">
        <title>De Novo Assembly and Annotation of 11 Diverse Shrub Willow (Salix) Genomes Reveals Novel Gene Organization in Sex-Linked Regions.</title>
        <authorList>
            <person name="Hyden B."/>
            <person name="Feng K."/>
            <person name="Yates T.B."/>
            <person name="Jawdy S."/>
            <person name="Cereghino C."/>
            <person name="Smart L.B."/>
            <person name="Muchero W."/>
        </authorList>
    </citation>
    <scope>NUCLEOTIDE SEQUENCE [LARGE SCALE GENOMIC DNA]</scope>
    <source>
        <tissue evidence="1">Shoot tip</tissue>
    </source>
</reference>
<accession>A0AAD6P851</accession>
<gene>
    <name evidence="1" type="ORF">OIU84_028055</name>
</gene>
<keyword evidence="2" id="KW-1185">Reference proteome</keyword>
<proteinExistence type="predicted"/>
<evidence type="ECO:0000313" key="1">
    <source>
        <dbReference type="EMBL" id="KAJ6420627.1"/>
    </source>
</evidence>